<evidence type="ECO:0000313" key="3">
    <source>
        <dbReference type="Proteomes" id="UP000319576"/>
    </source>
</evidence>
<dbReference type="Proteomes" id="UP000319576">
    <property type="component" value="Chromosome"/>
</dbReference>
<dbReference type="EMBL" id="CP036273">
    <property type="protein sequence ID" value="QDU19501.1"/>
    <property type="molecule type" value="Genomic_DNA"/>
</dbReference>
<name>A0A517XPR1_9BACT</name>
<gene>
    <name evidence="2" type="ORF">ETAA1_14280</name>
</gene>
<keyword evidence="1" id="KW-0732">Signal</keyword>
<keyword evidence="3" id="KW-1185">Reference proteome</keyword>
<dbReference type="SUPFAM" id="SSF48452">
    <property type="entry name" value="TPR-like"/>
    <property type="match status" value="1"/>
</dbReference>
<accession>A0A517XPR1</accession>
<dbReference type="RefSeq" id="WP_145235547.1">
    <property type="nucleotide sequence ID" value="NZ_CP036273.1"/>
</dbReference>
<evidence type="ECO:0000256" key="1">
    <source>
        <dbReference type="SAM" id="SignalP"/>
    </source>
</evidence>
<dbReference type="AlphaFoldDB" id="A0A517XPR1"/>
<dbReference type="KEGG" id="uli:ETAA1_14280"/>
<dbReference type="Gene3D" id="1.25.40.10">
    <property type="entry name" value="Tetratricopeptide repeat domain"/>
    <property type="match status" value="1"/>
</dbReference>
<sequence precursor="true">MRLLAPLVAVFLAAPAPAGVYDAAADPPPLPSRWAGFLPDHRALRAAATDRPVDSLRADFLATADRLKKLDRPLTADESADLGAALLRVGKATDAVAVLRPAARRFPDHFRTAANLGTAWQLAGDLDQTAAALADAVRLAPEKLRRAEEFHLKLVRLRLAEGRAAQRPTAPDDLFGVRFSEKLDPAERAKLPADDVAIVQSLTLALPADGRLLWLLGELANAHGDVRTAAAILDGCVTEFNLSAPDLRAHRAAYRAAADALARQPGHDGHRGTIVFRSARPLARRFDTSVLPPVRADRPNPLPWGLLAETELGGKEPAFPRHLLALDGKPVVLTGFVQPPGDAEQFGSFLLLEYPVGCWFCETPDPARVVAVELPPGVRFGRRAGLVKVTGTLTLNRTDPEDYPVRVTAARVGEPE</sequence>
<proteinExistence type="predicted"/>
<feature type="signal peptide" evidence="1">
    <location>
        <begin position="1"/>
        <end position="18"/>
    </location>
</feature>
<organism evidence="2 3">
    <name type="scientific">Urbifossiella limnaea</name>
    <dbReference type="NCBI Taxonomy" id="2528023"/>
    <lineage>
        <taxon>Bacteria</taxon>
        <taxon>Pseudomonadati</taxon>
        <taxon>Planctomycetota</taxon>
        <taxon>Planctomycetia</taxon>
        <taxon>Gemmatales</taxon>
        <taxon>Gemmataceae</taxon>
        <taxon>Urbifossiella</taxon>
    </lineage>
</organism>
<evidence type="ECO:0000313" key="2">
    <source>
        <dbReference type="EMBL" id="QDU19501.1"/>
    </source>
</evidence>
<protein>
    <submittedName>
        <fullName evidence="2">Uncharacterized protein</fullName>
    </submittedName>
</protein>
<dbReference type="OrthoDB" id="257397at2"/>
<feature type="chain" id="PRO_5022161363" evidence="1">
    <location>
        <begin position="19"/>
        <end position="416"/>
    </location>
</feature>
<reference evidence="2 3" key="1">
    <citation type="submission" date="2019-02" db="EMBL/GenBank/DDBJ databases">
        <title>Deep-cultivation of Planctomycetes and their phenomic and genomic characterization uncovers novel biology.</title>
        <authorList>
            <person name="Wiegand S."/>
            <person name="Jogler M."/>
            <person name="Boedeker C."/>
            <person name="Pinto D."/>
            <person name="Vollmers J."/>
            <person name="Rivas-Marin E."/>
            <person name="Kohn T."/>
            <person name="Peeters S.H."/>
            <person name="Heuer A."/>
            <person name="Rast P."/>
            <person name="Oberbeckmann S."/>
            <person name="Bunk B."/>
            <person name="Jeske O."/>
            <person name="Meyerdierks A."/>
            <person name="Storesund J.E."/>
            <person name="Kallscheuer N."/>
            <person name="Luecker S."/>
            <person name="Lage O.M."/>
            <person name="Pohl T."/>
            <person name="Merkel B.J."/>
            <person name="Hornburger P."/>
            <person name="Mueller R.-W."/>
            <person name="Bruemmer F."/>
            <person name="Labrenz M."/>
            <person name="Spormann A.M."/>
            <person name="Op den Camp H."/>
            <person name="Overmann J."/>
            <person name="Amann R."/>
            <person name="Jetten M.S.M."/>
            <person name="Mascher T."/>
            <person name="Medema M.H."/>
            <person name="Devos D.P."/>
            <person name="Kaster A.-K."/>
            <person name="Ovreas L."/>
            <person name="Rohde M."/>
            <person name="Galperin M.Y."/>
            <person name="Jogler C."/>
        </authorList>
    </citation>
    <scope>NUCLEOTIDE SEQUENCE [LARGE SCALE GENOMIC DNA]</scope>
    <source>
        <strain evidence="2 3">ETA_A1</strain>
    </source>
</reference>
<dbReference type="InterPro" id="IPR011990">
    <property type="entry name" value="TPR-like_helical_dom_sf"/>
</dbReference>
<dbReference type="Gene3D" id="2.40.50.870">
    <property type="entry name" value="Protein of unknown function (DUF3299)"/>
    <property type="match status" value="1"/>
</dbReference>